<evidence type="ECO:0000259" key="3">
    <source>
        <dbReference type="PROSITE" id="PS50937"/>
    </source>
</evidence>
<evidence type="ECO:0000313" key="5">
    <source>
        <dbReference type="Proteomes" id="UP000598775"/>
    </source>
</evidence>
<accession>A0A917EZF7</accession>
<dbReference type="InterPro" id="IPR047057">
    <property type="entry name" value="MerR_fam"/>
</dbReference>
<organism evidence="4 5">
    <name type="scientific">Subtercola lobariae</name>
    <dbReference type="NCBI Taxonomy" id="1588641"/>
    <lineage>
        <taxon>Bacteria</taxon>
        <taxon>Bacillati</taxon>
        <taxon>Actinomycetota</taxon>
        <taxon>Actinomycetes</taxon>
        <taxon>Micrococcales</taxon>
        <taxon>Microbacteriaceae</taxon>
        <taxon>Subtercola</taxon>
    </lineage>
</organism>
<dbReference type="Gene3D" id="1.10.1660.10">
    <property type="match status" value="1"/>
</dbReference>
<feature type="region of interest" description="Disordered" evidence="2">
    <location>
        <begin position="1"/>
        <end position="24"/>
    </location>
</feature>
<proteinExistence type="predicted"/>
<dbReference type="PROSITE" id="PS50937">
    <property type="entry name" value="HTH_MERR_2"/>
    <property type="match status" value="1"/>
</dbReference>
<dbReference type="EMBL" id="BMGP01000005">
    <property type="protein sequence ID" value="GGF33576.1"/>
    <property type="molecule type" value="Genomic_DNA"/>
</dbReference>
<evidence type="ECO:0000313" key="4">
    <source>
        <dbReference type="EMBL" id="GGF33576.1"/>
    </source>
</evidence>
<reference evidence="4 5" key="1">
    <citation type="journal article" date="2014" name="Int. J. Syst. Evol. Microbiol.">
        <title>Complete genome sequence of Corynebacterium casei LMG S-19264T (=DSM 44701T), isolated from a smear-ripened cheese.</title>
        <authorList>
            <consortium name="US DOE Joint Genome Institute (JGI-PGF)"/>
            <person name="Walter F."/>
            <person name="Albersmeier A."/>
            <person name="Kalinowski J."/>
            <person name="Ruckert C."/>
        </authorList>
    </citation>
    <scope>NUCLEOTIDE SEQUENCE [LARGE SCALE GENOMIC DNA]</scope>
    <source>
        <strain evidence="4 5">CGMCC 1.12976</strain>
    </source>
</reference>
<name>A0A917EZF7_9MICO</name>
<sequence>MAASSARASNSQSAPVSNVAHGRGSSAGRVDAALSSAHQNAPLLSIGQVLSLLQPEFADVSPSKLRFLEERGLITPARTQSGYRKFSQGDVERLRLVLAMQRDCYLPLNVIKQYLFDVDAGLNPAMPGGSIAGAPSMLNGARRYSRGDLLRETRANAALLNDAVSASLVAAAETYGEDAVAVLKSLVELQKVGIEPRHLRGFRAAADREVGLIESALVPVARRNSVSSRAQTAERAGEIAAQLEVVRTSLIRSALGKLAP</sequence>
<feature type="domain" description="HTH merR-type" evidence="3">
    <location>
        <begin position="56"/>
        <end position="117"/>
    </location>
</feature>
<dbReference type="PANTHER" id="PTHR30204">
    <property type="entry name" value="REDOX-CYCLING DRUG-SENSING TRANSCRIPTIONAL ACTIVATOR SOXR"/>
    <property type="match status" value="1"/>
</dbReference>
<feature type="compositionally biased region" description="Low complexity" evidence="2">
    <location>
        <begin position="1"/>
        <end position="14"/>
    </location>
</feature>
<dbReference type="Pfam" id="PF13411">
    <property type="entry name" value="MerR_1"/>
    <property type="match status" value="1"/>
</dbReference>
<dbReference type="GO" id="GO:0003700">
    <property type="term" value="F:DNA-binding transcription factor activity"/>
    <property type="evidence" value="ECO:0007669"/>
    <property type="project" value="InterPro"/>
</dbReference>
<dbReference type="GO" id="GO:0003677">
    <property type="term" value="F:DNA binding"/>
    <property type="evidence" value="ECO:0007669"/>
    <property type="project" value="UniProtKB-KW"/>
</dbReference>
<dbReference type="Proteomes" id="UP000598775">
    <property type="component" value="Unassembled WGS sequence"/>
</dbReference>
<gene>
    <name evidence="4" type="ORF">GCM10011399_28400</name>
</gene>
<keyword evidence="5" id="KW-1185">Reference proteome</keyword>
<dbReference type="SMART" id="SM00422">
    <property type="entry name" value="HTH_MERR"/>
    <property type="match status" value="1"/>
</dbReference>
<evidence type="ECO:0000256" key="2">
    <source>
        <dbReference type="SAM" id="MobiDB-lite"/>
    </source>
</evidence>
<comment type="caution">
    <text evidence="4">The sequence shown here is derived from an EMBL/GenBank/DDBJ whole genome shotgun (WGS) entry which is preliminary data.</text>
</comment>
<dbReference type="AlphaFoldDB" id="A0A917EZF7"/>
<dbReference type="SUPFAM" id="SSF46955">
    <property type="entry name" value="Putative DNA-binding domain"/>
    <property type="match status" value="1"/>
</dbReference>
<dbReference type="InterPro" id="IPR000551">
    <property type="entry name" value="MerR-type_HTH_dom"/>
</dbReference>
<dbReference type="CDD" id="cd00592">
    <property type="entry name" value="HTH_MerR-like"/>
    <property type="match status" value="1"/>
</dbReference>
<dbReference type="PANTHER" id="PTHR30204:SF89">
    <property type="entry name" value="HTH MERR-TYPE DOMAIN-CONTAINING PROTEIN"/>
    <property type="match status" value="1"/>
</dbReference>
<dbReference type="InterPro" id="IPR009061">
    <property type="entry name" value="DNA-bd_dom_put_sf"/>
</dbReference>
<protein>
    <submittedName>
        <fullName evidence="4">MerR family transcriptional regulator</fullName>
    </submittedName>
</protein>
<evidence type="ECO:0000256" key="1">
    <source>
        <dbReference type="ARBA" id="ARBA00023125"/>
    </source>
</evidence>
<keyword evidence="1" id="KW-0238">DNA-binding</keyword>